<dbReference type="Gene3D" id="3.10.100.10">
    <property type="entry name" value="Mannose-Binding Protein A, subunit A"/>
    <property type="match status" value="1"/>
</dbReference>
<feature type="chain" id="PRO_5002079247" evidence="1">
    <location>
        <begin position="20"/>
        <end position="613"/>
    </location>
</feature>
<dbReference type="PROSITE" id="PS50234">
    <property type="entry name" value="VWFA"/>
    <property type="match status" value="2"/>
</dbReference>
<comment type="caution">
    <text evidence="4">The sequence shown here is derived from an EMBL/GenBank/DDBJ whole genome shotgun (WGS) entry which is preliminary data.</text>
</comment>
<evidence type="ECO:0000256" key="1">
    <source>
        <dbReference type="SAM" id="SignalP"/>
    </source>
</evidence>
<dbReference type="SUPFAM" id="SSF56436">
    <property type="entry name" value="C-type lectin-like"/>
    <property type="match status" value="1"/>
</dbReference>
<evidence type="ECO:0000313" key="5">
    <source>
        <dbReference type="Proteomes" id="UP000031036"/>
    </source>
</evidence>
<dbReference type="Gene3D" id="3.40.50.410">
    <property type="entry name" value="von Willebrand factor, type A domain"/>
    <property type="match status" value="2"/>
</dbReference>
<dbReference type="PANTHER" id="PTHR31024">
    <property type="entry name" value="C-TYPE LECTIN"/>
    <property type="match status" value="1"/>
</dbReference>
<dbReference type="PROSITE" id="PS50041">
    <property type="entry name" value="C_TYPE_LECTIN_2"/>
    <property type="match status" value="1"/>
</dbReference>
<dbReference type="STRING" id="6265.A0A0B2USB1"/>
<evidence type="ECO:0000259" key="2">
    <source>
        <dbReference type="PROSITE" id="PS50041"/>
    </source>
</evidence>
<dbReference type="SMART" id="SM00327">
    <property type="entry name" value="VWA"/>
    <property type="match status" value="2"/>
</dbReference>
<sequence>MRCCLHLAAFFALFFGLQAAQPKCLNGTHDITLVIDGSKNVGSSNFQAIVDGVAAMADLIRTRPSLQGSRIAVVVFDEKARVELGLTDATNASLAAAIHGIKYPANGMAAAQRQVNRATSDGVNIAAGMDAATRQIFNANNGQGLKKSKIMIIITGSNDGSDVRAERSLASEVGAIPIAIGIANGVNRGAVSKNVGASRDQLEKATGDPTHVLMTPDYSKVAGILAKMLCGDNTVQPLPDGQPKTARKCDCDIRSTWLDLVFVLDSSMAINKFDFYAVRNFAADFVKGIPVSQQQGPFSRVGIINVADTANVVGDLHAYADARSAYDAMRNVSYIGKAQMNLKAGLVAAQNVIDNANERPNVKKVVVVFTSKDELCTHQQSQVYNKEIVKQTKEDDSPCRIAAHLTINGNILLMVGLKFDGLKRFPQLNLGSNCFKFNFSDAFAEQFTDAICRANCYCLPPYVQYQHDETCTEYGECLYVQGQAVSHQVAEVTCGDYRASLVDVFSADKEAFITEIQAPHLISGSWLALQAVNGIYQWNGVNLTSVDYKNWAPSQPQPANGRCVAYEPQRGWVSKICDDMLSNEHFVCQKKSCDALNYCDFGTFSSYGVKKNA</sequence>
<dbReference type="SMART" id="SM00034">
    <property type="entry name" value="CLECT"/>
    <property type="match status" value="1"/>
</dbReference>
<keyword evidence="5" id="KW-1185">Reference proteome</keyword>
<dbReference type="InterPro" id="IPR001304">
    <property type="entry name" value="C-type_lectin-like"/>
</dbReference>
<accession>A0A0B2USB1</accession>
<dbReference type="CDD" id="cd01450">
    <property type="entry name" value="vWFA_subfamily_ECM"/>
    <property type="match status" value="2"/>
</dbReference>
<feature type="signal peptide" evidence="1">
    <location>
        <begin position="1"/>
        <end position="19"/>
    </location>
</feature>
<dbReference type="InterPro" id="IPR016187">
    <property type="entry name" value="CTDL_fold"/>
</dbReference>
<feature type="domain" description="VWFA" evidence="3">
    <location>
        <begin position="30"/>
        <end position="228"/>
    </location>
</feature>
<protein>
    <submittedName>
        <fullName evidence="4">Vitrin</fullName>
    </submittedName>
</protein>
<dbReference type="InterPro" id="IPR016186">
    <property type="entry name" value="C-type_lectin-like/link_sf"/>
</dbReference>
<organism evidence="4 5">
    <name type="scientific">Toxocara canis</name>
    <name type="common">Canine roundworm</name>
    <dbReference type="NCBI Taxonomy" id="6265"/>
    <lineage>
        <taxon>Eukaryota</taxon>
        <taxon>Metazoa</taxon>
        <taxon>Ecdysozoa</taxon>
        <taxon>Nematoda</taxon>
        <taxon>Chromadorea</taxon>
        <taxon>Rhabditida</taxon>
        <taxon>Spirurina</taxon>
        <taxon>Ascaridomorpha</taxon>
        <taxon>Ascaridoidea</taxon>
        <taxon>Toxocaridae</taxon>
        <taxon>Toxocara</taxon>
    </lineage>
</organism>
<reference evidence="4 5" key="1">
    <citation type="submission" date="2014-11" db="EMBL/GenBank/DDBJ databases">
        <title>Genetic blueprint of the zoonotic pathogen Toxocara canis.</title>
        <authorList>
            <person name="Zhu X.-Q."/>
            <person name="Korhonen P.K."/>
            <person name="Cai H."/>
            <person name="Young N.D."/>
            <person name="Nejsum P."/>
            <person name="von Samson-Himmelstjerna G."/>
            <person name="Boag P.R."/>
            <person name="Tan P."/>
            <person name="Li Q."/>
            <person name="Min J."/>
            <person name="Yang Y."/>
            <person name="Wang X."/>
            <person name="Fang X."/>
            <person name="Hall R.S."/>
            <person name="Hofmann A."/>
            <person name="Sternberg P.W."/>
            <person name="Jex A.R."/>
            <person name="Gasser R.B."/>
        </authorList>
    </citation>
    <scope>NUCLEOTIDE SEQUENCE [LARGE SCALE GENOMIC DNA]</scope>
    <source>
        <strain evidence="4">PN_DK_2014</strain>
    </source>
</reference>
<dbReference type="SUPFAM" id="SSF53300">
    <property type="entry name" value="vWA-like"/>
    <property type="match status" value="2"/>
</dbReference>
<evidence type="ECO:0000313" key="4">
    <source>
        <dbReference type="EMBL" id="KHN72258.1"/>
    </source>
</evidence>
<proteinExistence type="predicted"/>
<evidence type="ECO:0000259" key="3">
    <source>
        <dbReference type="PROSITE" id="PS50234"/>
    </source>
</evidence>
<dbReference type="PANTHER" id="PTHR31024:SF3">
    <property type="entry name" value="C-TYPE LECTIN-RELATED"/>
    <property type="match status" value="1"/>
</dbReference>
<feature type="domain" description="VWFA" evidence="3">
    <location>
        <begin position="259"/>
        <end position="417"/>
    </location>
</feature>
<dbReference type="EMBL" id="JPKZ01003266">
    <property type="protein sequence ID" value="KHN72258.1"/>
    <property type="molecule type" value="Genomic_DNA"/>
</dbReference>
<dbReference type="OrthoDB" id="5787264at2759"/>
<dbReference type="AlphaFoldDB" id="A0A0B2USB1"/>
<name>A0A0B2USB1_TOXCA</name>
<dbReference type="CDD" id="cd00037">
    <property type="entry name" value="CLECT"/>
    <property type="match status" value="1"/>
</dbReference>
<feature type="domain" description="C-type lectin" evidence="2">
    <location>
        <begin position="473"/>
        <end position="578"/>
    </location>
</feature>
<dbReference type="Pfam" id="PF00092">
    <property type="entry name" value="VWA"/>
    <property type="match status" value="2"/>
</dbReference>
<gene>
    <name evidence="4" type="primary">Vit</name>
    <name evidence="4" type="ORF">Tcan_12164</name>
</gene>
<dbReference type="Proteomes" id="UP000031036">
    <property type="component" value="Unassembled WGS sequence"/>
</dbReference>
<keyword evidence="1" id="KW-0732">Signal</keyword>
<dbReference type="Pfam" id="PF00059">
    <property type="entry name" value="Lectin_C"/>
    <property type="match status" value="1"/>
</dbReference>
<dbReference type="InterPro" id="IPR002035">
    <property type="entry name" value="VWF_A"/>
</dbReference>
<dbReference type="InterPro" id="IPR036465">
    <property type="entry name" value="vWFA_dom_sf"/>
</dbReference>
<dbReference type="PRINTS" id="PR00453">
    <property type="entry name" value="VWFADOMAIN"/>
</dbReference>